<comment type="caution">
    <text evidence="1">The sequence shown here is derived from an EMBL/GenBank/DDBJ whole genome shotgun (WGS) entry which is preliminary data.</text>
</comment>
<gene>
    <name evidence="1" type="ORF">MLD38_033768</name>
</gene>
<dbReference type="EMBL" id="CM042889">
    <property type="protein sequence ID" value="KAI4320270.1"/>
    <property type="molecule type" value="Genomic_DNA"/>
</dbReference>
<protein>
    <submittedName>
        <fullName evidence="1">Uncharacterized protein</fullName>
    </submittedName>
</protein>
<proteinExistence type="predicted"/>
<evidence type="ECO:0000313" key="2">
    <source>
        <dbReference type="Proteomes" id="UP001057402"/>
    </source>
</evidence>
<dbReference type="Proteomes" id="UP001057402">
    <property type="component" value="Chromosome 10"/>
</dbReference>
<reference evidence="2" key="1">
    <citation type="journal article" date="2023" name="Front. Plant Sci.">
        <title>Chromosomal-level genome assembly of Melastoma candidum provides insights into trichome evolution.</title>
        <authorList>
            <person name="Zhong Y."/>
            <person name="Wu W."/>
            <person name="Sun C."/>
            <person name="Zou P."/>
            <person name="Liu Y."/>
            <person name="Dai S."/>
            <person name="Zhou R."/>
        </authorList>
    </citation>
    <scope>NUCLEOTIDE SEQUENCE [LARGE SCALE GENOMIC DNA]</scope>
</reference>
<name>A0ACB9MC56_9MYRT</name>
<sequence length="121" mass="14060">MSHFNLLTRCVQSAVLTLYPADWFNKTIERELPIQPENLYASSIRKLNSTVEIQLWIECMISSMLLKNGTQGDPLMSNGMTLDVMKLSNGMLRFKEVVIRIKPYSQHSRFLHCWHFIDGEI</sequence>
<organism evidence="1 2">
    <name type="scientific">Melastoma candidum</name>
    <dbReference type="NCBI Taxonomy" id="119954"/>
    <lineage>
        <taxon>Eukaryota</taxon>
        <taxon>Viridiplantae</taxon>
        <taxon>Streptophyta</taxon>
        <taxon>Embryophyta</taxon>
        <taxon>Tracheophyta</taxon>
        <taxon>Spermatophyta</taxon>
        <taxon>Magnoliopsida</taxon>
        <taxon>eudicotyledons</taxon>
        <taxon>Gunneridae</taxon>
        <taxon>Pentapetalae</taxon>
        <taxon>rosids</taxon>
        <taxon>malvids</taxon>
        <taxon>Myrtales</taxon>
        <taxon>Melastomataceae</taxon>
        <taxon>Melastomatoideae</taxon>
        <taxon>Melastomateae</taxon>
        <taxon>Melastoma</taxon>
    </lineage>
</organism>
<evidence type="ECO:0000313" key="1">
    <source>
        <dbReference type="EMBL" id="KAI4320270.1"/>
    </source>
</evidence>
<keyword evidence="2" id="KW-1185">Reference proteome</keyword>
<accession>A0ACB9MC56</accession>